<comment type="caution">
    <text evidence="2">The sequence shown here is derived from an EMBL/GenBank/DDBJ whole genome shotgun (WGS) entry which is preliminary data.</text>
</comment>
<evidence type="ECO:0000256" key="1">
    <source>
        <dbReference type="SAM" id="Phobius"/>
    </source>
</evidence>
<dbReference type="OrthoDB" id="5154014at2759"/>
<sequence length="69" mass="7327">MATSLTSLTPCVLSMIFIGVWIGVSVGKYNADVQVATQTAFTGGVLIIFAGALFVALLAFLETRLPEYQ</sequence>
<dbReference type="AlphaFoldDB" id="A0A4U0WE27"/>
<name>A0A4U0WE27_9PEZI</name>
<protein>
    <submittedName>
        <fullName evidence="2">Uncharacterized protein</fullName>
    </submittedName>
</protein>
<dbReference type="Proteomes" id="UP000309340">
    <property type="component" value="Unassembled WGS sequence"/>
</dbReference>
<reference evidence="2 3" key="1">
    <citation type="submission" date="2017-03" db="EMBL/GenBank/DDBJ databases">
        <title>Genomes of endolithic fungi from Antarctica.</title>
        <authorList>
            <person name="Coleine C."/>
            <person name="Masonjones S."/>
            <person name="Stajich J.E."/>
        </authorList>
    </citation>
    <scope>NUCLEOTIDE SEQUENCE [LARGE SCALE GENOMIC DNA]</scope>
    <source>
        <strain evidence="2 3">CCFEE 5184</strain>
    </source>
</reference>
<feature type="transmembrane region" description="Helical" evidence="1">
    <location>
        <begin position="7"/>
        <end position="27"/>
    </location>
</feature>
<keyword evidence="1" id="KW-0812">Transmembrane</keyword>
<gene>
    <name evidence="2" type="ORF">B0A55_10814</name>
</gene>
<keyword evidence="1" id="KW-0472">Membrane</keyword>
<keyword evidence="1" id="KW-1133">Transmembrane helix</keyword>
<organism evidence="2 3">
    <name type="scientific">Friedmanniomyces simplex</name>
    <dbReference type="NCBI Taxonomy" id="329884"/>
    <lineage>
        <taxon>Eukaryota</taxon>
        <taxon>Fungi</taxon>
        <taxon>Dikarya</taxon>
        <taxon>Ascomycota</taxon>
        <taxon>Pezizomycotina</taxon>
        <taxon>Dothideomycetes</taxon>
        <taxon>Dothideomycetidae</taxon>
        <taxon>Mycosphaerellales</taxon>
        <taxon>Teratosphaeriaceae</taxon>
        <taxon>Friedmanniomyces</taxon>
    </lineage>
</organism>
<evidence type="ECO:0000313" key="3">
    <source>
        <dbReference type="Proteomes" id="UP000309340"/>
    </source>
</evidence>
<keyword evidence="3" id="KW-1185">Reference proteome</keyword>
<proteinExistence type="predicted"/>
<feature type="transmembrane region" description="Helical" evidence="1">
    <location>
        <begin position="39"/>
        <end position="61"/>
    </location>
</feature>
<accession>A0A4U0WE27</accession>
<dbReference type="EMBL" id="NAJQ01001330">
    <property type="protein sequence ID" value="TKA60697.1"/>
    <property type="molecule type" value="Genomic_DNA"/>
</dbReference>
<evidence type="ECO:0000313" key="2">
    <source>
        <dbReference type="EMBL" id="TKA60697.1"/>
    </source>
</evidence>